<dbReference type="EMBL" id="CP054142">
    <property type="protein sequence ID" value="QTQ13690.1"/>
    <property type="molecule type" value="Genomic_DNA"/>
</dbReference>
<dbReference type="GO" id="GO:0015074">
    <property type="term" value="P:DNA integration"/>
    <property type="evidence" value="ECO:0007669"/>
    <property type="project" value="InterPro"/>
</dbReference>
<sequence length="400" mass="46928">MGLDMKTKQKLTEETAKRYCTANKKYKTKIIDEFIATTGYNQKYAIHILKNTACIKITHFNNVERKSVQIITKVRKKRHYEKYYGQDAHKEIIHLWIFSMYLCAKRLVPFIRDNIDYLTQKFGYDEQLKRKLNNISSATVSRILKPEIPKHSIRGISTTRPAKNLNKLIPIRTFFNWDQRKLGFFEADTVANCGIRNEGQYICTLTLTDLHSGWTENRALLNKAQRLVKEAVEDVRINFPFAMKGIDIDNGSEFKNTQLLQWCNYNQITFTRSRPYEKNDNCFVEQKNNSVVRRIVGYYRFEGETAHAVMAELYESYSKLVNFFFPSLKIVAKERMDAKLIKKYDAAKTPYRRLMESMNVSPDEKEELLCRKNALDLGDLLEITQRLQSKLISMAVPWTK</sequence>
<evidence type="ECO:0000259" key="1">
    <source>
        <dbReference type="PROSITE" id="PS50994"/>
    </source>
</evidence>
<accession>A0A975F3I1</accession>
<dbReference type="GO" id="GO:0003676">
    <property type="term" value="F:nucleic acid binding"/>
    <property type="evidence" value="ECO:0007669"/>
    <property type="project" value="InterPro"/>
</dbReference>
<dbReference type="KEGG" id="tpav:HRQ91_04015"/>
<dbReference type="Gene3D" id="3.30.420.10">
    <property type="entry name" value="Ribonuclease H-like superfamily/Ribonuclease H"/>
    <property type="match status" value="1"/>
</dbReference>
<evidence type="ECO:0000313" key="3">
    <source>
        <dbReference type="Proteomes" id="UP000671908"/>
    </source>
</evidence>
<dbReference type="InterPro" id="IPR001584">
    <property type="entry name" value="Integrase_cat-core"/>
</dbReference>
<evidence type="ECO:0000313" key="2">
    <source>
        <dbReference type="EMBL" id="QTQ13690.1"/>
    </source>
</evidence>
<name>A0A975F3I1_9SPIR</name>
<dbReference type="SUPFAM" id="SSF53098">
    <property type="entry name" value="Ribonuclease H-like"/>
    <property type="match status" value="1"/>
</dbReference>
<organism evidence="2 3">
    <name type="scientific">Treponema parvum</name>
    <dbReference type="NCBI Taxonomy" id="138851"/>
    <lineage>
        <taxon>Bacteria</taxon>
        <taxon>Pseudomonadati</taxon>
        <taxon>Spirochaetota</taxon>
        <taxon>Spirochaetia</taxon>
        <taxon>Spirochaetales</taxon>
        <taxon>Treponemataceae</taxon>
        <taxon>Treponema</taxon>
    </lineage>
</organism>
<proteinExistence type="predicted"/>
<dbReference type="Pfam" id="PF00665">
    <property type="entry name" value="rve"/>
    <property type="match status" value="1"/>
</dbReference>
<reference evidence="2 3" key="1">
    <citation type="journal article" date="2021" name="Microbiol. Resour. Announc.">
        <title>Complete Genome Sequences of Three Human Oral Treponema parvum Isolates.</title>
        <authorList>
            <person name="Zeng H."/>
            <person name="Watt R.M."/>
        </authorList>
    </citation>
    <scope>NUCLEOTIDE SEQUENCE [LARGE SCALE GENOMIC DNA]</scope>
    <source>
        <strain evidence="2 3">ATCC 700770</strain>
    </source>
</reference>
<dbReference type="Proteomes" id="UP000671908">
    <property type="component" value="Chromosome"/>
</dbReference>
<dbReference type="InterPro" id="IPR012337">
    <property type="entry name" value="RNaseH-like_sf"/>
</dbReference>
<gene>
    <name evidence="2" type="ORF">HRQ91_04015</name>
</gene>
<dbReference type="AlphaFoldDB" id="A0A975F3I1"/>
<dbReference type="InterPro" id="IPR036397">
    <property type="entry name" value="RNaseH_sf"/>
</dbReference>
<protein>
    <submittedName>
        <fullName evidence="2">Transposase family protein</fullName>
    </submittedName>
</protein>
<keyword evidence="3" id="KW-1185">Reference proteome</keyword>
<feature type="domain" description="Integrase catalytic" evidence="1">
    <location>
        <begin position="166"/>
        <end position="358"/>
    </location>
</feature>
<dbReference type="PROSITE" id="PS50994">
    <property type="entry name" value="INTEGRASE"/>
    <property type="match status" value="1"/>
</dbReference>